<reference evidence="1" key="1">
    <citation type="submission" date="2021-03" db="EMBL/GenBank/DDBJ databases">
        <title>Genomic Encyclopedia of Type Strains, Phase IV (KMG-IV): sequencing the most valuable type-strain genomes for metagenomic binning, comparative biology and taxonomic classification.</title>
        <authorList>
            <person name="Goeker M."/>
        </authorList>
    </citation>
    <scope>NUCLEOTIDE SEQUENCE</scope>
    <source>
        <strain evidence="1">DSM 26232</strain>
    </source>
</reference>
<keyword evidence="2" id="KW-1185">Reference proteome</keyword>
<accession>A0A8T4GW91</accession>
<proteinExistence type="predicted"/>
<gene>
    <name evidence="1" type="ORF">J2753_000427</name>
</gene>
<evidence type="ECO:0000313" key="2">
    <source>
        <dbReference type="Proteomes" id="UP000823736"/>
    </source>
</evidence>
<sequence length="70" mass="7275">MSLYYSKRAGIQIVIGYSADVSSCCLKDGSETMAVDKDSAMTAAAFGLIQAGHPLGWALLAVLIAHGLTD</sequence>
<comment type="caution">
    <text evidence="1">The sequence shown here is derived from an EMBL/GenBank/DDBJ whole genome shotgun (WGS) entry which is preliminary data.</text>
</comment>
<evidence type="ECO:0000313" key="1">
    <source>
        <dbReference type="EMBL" id="MBP1985954.1"/>
    </source>
</evidence>
<dbReference type="EMBL" id="JAGGLC010000001">
    <property type="protein sequence ID" value="MBP1985954.1"/>
    <property type="molecule type" value="Genomic_DNA"/>
</dbReference>
<dbReference type="AlphaFoldDB" id="A0A8T4GW91"/>
<name>A0A8T4GW91_9EURY</name>
<dbReference type="RefSeq" id="WP_209490008.1">
    <property type="nucleotide sequence ID" value="NZ_JAGGLC010000001.1"/>
</dbReference>
<protein>
    <submittedName>
        <fullName evidence="1">Uncharacterized protein</fullName>
    </submittedName>
</protein>
<dbReference type="Proteomes" id="UP000823736">
    <property type="component" value="Unassembled WGS sequence"/>
</dbReference>
<organism evidence="1 2">
    <name type="scientific">Halolamina salifodinae</name>
    <dbReference type="NCBI Taxonomy" id="1202767"/>
    <lineage>
        <taxon>Archaea</taxon>
        <taxon>Methanobacteriati</taxon>
        <taxon>Methanobacteriota</taxon>
        <taxon>Stenosarchaea group</taxon>
        <taxon>Halobacteria</taxon>
        <taxon>Halobacteriales</taxon>
        <taxon>Haloferacaceae</taxon>
    </lineage>
</organism>